<dbReference type="Proteomes" id="UP000478052">
    <property type="component" value="Unassembled WGS sequence"/>
</dbReference>
<organism evidence="1 2">
    <name type="scientific">Aphis craccivora</name>
    <name type="common">Cowpea aphid</name>
    <dbReference type="NCBI Taxonomy" id="307492"/>
    <lineage>
        <taxon>Eukaryota</taxon>
        <taxon>Metazoa</taxon>
        <taxon>Ecdysozoa</taxon>
        <taxon>Arthropoda</taxon>
        <taxon>Hexapoda</taxon>
        <taxon>Insecta</taxon>
        <taxon>Pterygota</taxon>
        <taxon>Neoptera</taxon>
        <taxon>Paraneoptera</taxon>
        <taxon>Hemiptera</taxon>
        <taxon>Sternorrhyncha</taxon>
        <taxon>Aphidomorpha</taxon>
        <taxon>Aphidoidea</taxon>
        <taxon>Aphididae</taxon>
        <taxon>Aphidini</taxon>
        <taxon>Aphis</taxon>
        <taxon>Aphis</taxon>
    </lineage>
</organism>
<gene>
    <name evidence="1" type="ORF">FWK35_00003626</name>
</gene>
<reference evidence="1 2" key="1">
    <citation type="submission" date="2019-08" db="EMBL/GenBank/DDBJ databases">
        <title>Whole genome of Aphis craccivora.</title>
        <authorList>
            <person name="Voronova N.V."/>
            <person name="Shulinski R.S."/>
            <person name="Bandarenka Y.V."/>
            <person name="Zhorov D.G."/>
            <person name="Warner D."/>
        </authorList>
    </citation>
    <scope>NUCLEOTIDE SEQUENCE [LARGE SCALE GENOMIC DNA]</scope>
    <source>
        <strain evidence="1">180601</strain>
        <tissue evidence="1">Whole Body</tissue>
    </source>
</reference>
<name>A0A6G0ZPJ5_APHCR</name>
<dbReference type="EMBL" id="VUJU01000131">
    <property type="protein sequence ID" value="KAF0772821.1"/>
    <property type="molecule type" value="Genomic_DNA"/>
</dbReference>
<protein>
    <submittedName>
        <fullName evidence="1">Protein NDRG1 isoform X3</fullName>
    </submittedName>
</protein>
<comment type="caution">
    <text evidence="1">The sequence shown here is derived from an EMBL/GenBank/DDBJ whole genome shotgun (WGS) entry which is preliminary data.</text>
</comment>
<dbReference type="OrthoDB" id="741027at2759"/>
<dbReference type="AlphaFoldDB" id="A0A6G0ZPJ5"/>
<keyword evidence="2" id="KW-1185">Reference proteome</keyword>
<evidence type="ECO:0000313" key="1">
    <source>
        <dbReference type="EMBL" id="KAF0772821.1"/>
    </source>
</evidence>
<proteinExistence type="predicted"/>
<sequence length="54" mass="5986">MVLEEVPQKMCEALRLFLQGLGYAVRLGRPPLTVSRSAEGKNVLANAFSARMHE</sequence>
<accession>A0A6G0ZPJ5</accession>
<evidence type="ECO:0000313" key="2">
    <source>
        <dbReference type="Proteomes" id="UP000478052"/>
    </source>
</evidence>